<feature type="compositionally biased region" description="Polar residues" evidence="1">
    <location>
        <begin position="34"/>
        <end position="47"/>
    </location>
</feature>
<dbReference type="PROSITE" id="PS00380">
    <property type="entry name" value="RHODANESE_1"/>
    <property type="match status" value="1"/>
</dbReference>
<dbReference type="SMART" id="SM00450">
    <property type="entry name" value="RHOD"/>
    <property type="match status" value="1"/>
</dbReference>
<dbReference type="AlphaFoldDB" id="A0A1C6GBY9"/>
<organism evidence="4">
    <name type="scientific">uncultured Anaerotruncus sp</name>
    <dbReference type="NCBI Taxonomy" id="905011"/>
    <lineage>
        <taxon>Bacteria</taxon>
        <taxon>Bacillati</taxon>
        <taxon>Bacillota</taxon>
        <taxon>Clostridia</taxon>
        <taxon>Eubacteriales</taxon>
        <taxon>Oscillospiraceae</taxon>
        <taxon>Anaerotruncus</taxon>
        <taxon>environmental samples</taxon>
    </lineage>
</organism>
<dbReference type="PROSITE" id="PS51257">
    <property type="entry name" value="PROKAR_LIPOPROTEIN"/>
    <property type="match status" value="1"/>
</dbReference>
<evidence type="ECO:0000256" key="1">
    <source>
        <dbReference type="SAM" id="MobiDB-lite"/>
    </source>
</evidence>
<dbReference type="SUPFAM" id="SSF52821">
    <property type="entry name" value="Rhodanese/Cell cycle control phosphatase"/>
    <property type="match status" value="1"/>
</dbReference>
<dbReference type="GO" id="GO:0004792">
    <property type="term" value="F:thiosulfate-cyanide sulfurtransferase activity"/>
    <property type="evidence" value="ECO:0007669"/>
    <property type="project" value="UniProtKB-EC"/>
</dbReference>
<proteinExistence type="predicted"/>
<dbReference type="InterPro" id="IPR001307">
    <property type="entry name" value="Thiosulphate_STrfase_CS"/>
</dbReference>
<dbReference type="EC" id="2.8.1.1" evidence="4"/>
<dbReference type="PROSITE" id="PS50206">
    <property type="entry name" value="RHODANESE_3"/>
    <property type="match status" value="1"/>
</dbReference>
<dbReference type="InterPro" id="IPR050229">
    <property type="entry name" value="GlpE_sulfurtransferase"/>
</dbReference>
<dbReference type="EMBL" id="FMHG01000001">
    <property type="protein sequence ID" value="SCJ42832.1"/>
    <property type="molecule type" value="Genomic_DNA"/>
</dbReference>
<evidence type="ECO:0000313" key="4">
    <source>
        <dbReference type="EMBL" id="SCJ42832.1"/>
    </source>
</evidence>
<sequence length="166" mass="17041">MQQVKIAAVALLAVLVLCSCGAGSQPSAGGSAPDGQSSSGESAQPAGTYQKITPQQGREMIDAGGVTLVDVRTAGEYAQGHIPGAILVPNDIIASRPLEKLPDKSAPIILYCRSGSRSKQAADKLLAIGYRQVYDMGGIIDWPYDTVTGGESAPPVNTADSEVSAL</sequence>
<dbReference type="Pfam" id="PF00581">
    <property type="entry name" value="Rhodanese"/>
    <property type="match status" value="1"/>
</dbReference>
<feature type="signal peptide" evidence="2">
    <location>
        <begin position="1"/>
        <end position="24"/>
    </location>
</feature>
<keyword evidence="4" id="KW-0808">Transferase</keyword>
<feature type="chain" id="PRO_5008735721" evidence="2">
    <location>
        <begin position="25"/>
        <end position="166"/>
    </location>
</feature>
<feature type="region of interest" description="Disordered" evidence="1">
    <location>
        <begin position="27"/>
        <end position="47"/>
    </location>
</feature>
<reference evidence="4" key="1">
    <citation type="submission" date="2015-09" db="EMBL/GenBank/DDBJ databases">
        <authorList>
            <consortium name="Pathogen Informatics"/>
        </authorList>
    </citation>
    <scope>NUCLEOTIDE SEQUENCE</scope>
    <source>
        <strain evidence="4">2789STDY5834896</strain>
    </source>
</reference>
<dbReference type="InterPro" id="IPR001763">
    <property type="entry name" value="Rhodanese-like_dom"/>
</dbReference>
<dbReference type="Gene3D" id="3.40.250.10">
    <property type="entry name" value="Rhodanese-like domain"/>
    <property type="match status" value="1"/>
</dbReference>
<name>A0A1C6GBY9_9FIRM</name>
<feature type="domain" description="Rhodanese" evidence="3">
    <location>
        <begin position="62"/>
        <end position="148"/>
    </location>
</feature>
<keyword evidence="2" id="KW-0732">Signal</keyword>
<accession>A0A1C6GBY9</accession>
<dbReference type="PANTHER" id="PTHR43031">
    <property type="entry name" value="FAD-DEPENDENT OXIDOREDUCTASE"/>
    <property type="match status" value="1"/>
</dbReference>
<evidence type="ECO:0000259" key="3">
    <source>
        <dbReference type="PROSITE" id="PS50206"/>
    </source>
</evidence>
<dbReference type="InterPro" id="IPR036873">
    <property type="entry name" value="Rhodanese-like_dom_sf"/>
</dbReference>
<protein>
    <submittedName>
        <fullName evidence="4">Thiosulfate sulfurtransferase PspE</fullName>
        <ecNumber evidence="4">2.8.1.1</ecNumber>
    </submittedName>
</protein>
<dbReference type="PANTHER" id="PTHR43031:SF1">
    <property type="entry name" value="PYRIDINE NUCLEOTIDE-DISULPHIDE OXIDOREDUCTASE"/>
    <property type="match status" value="1"/>
</dbReference>
<gene>
    <name evidence="4" type="primary">pspE</name>
    <name evidence="4" type="ORF">SAMEA3545359_00317</name>
</gene>
<evidence type="ECO:0000256" key="2">
    <source>
        <dbReference type="SAM" id="SignalP"/>
    </source>
</evidence>
<dbReference type="CDD" id="cd00158">
    <property type="entry name" value="RHOD"/>
    <property type="match status" value="1"/>
</dbReference>